<dbReference type="OrthoDB" id="9876486at2"/>
<sequence>MGPPGSNPRCERAELVQLLGRTLGSTVAAEVVDREGKKLGLKEKDAILPIEAVYQVLDSLAALPGAIGTAASIARTELRVAAVRRSLEQRSRR</sequence>
<organism evidence="1 2">
    <name type="scientific">Sorangium cellulosum</name>
    <name type="common">Polyangium cellulosum</name>
    <dbReference type="NCBI Taxonomy" id="56"/>
    <lineage>
        <taxon>Bacteria</taxon>
        <taxon>Pseudomonadati</taxon>
        <taxon>Myxococcota</taxon>
        <taxon>Polyangia</taxon>
        <taxon>Polyangiales</taxon>
        <taxon>Polyangiaceae</taxon>
        <taxon>Sorangium</taxon>
    </lineage>
</organism>
<name>A0A2L0EWP7_SORCE</name>
<evidence type="ECO:0000313" key="1">
    <source>
        <dbReference type="EMBL" id="AUX43728.1"/>
    </source>
</evidence>
<reference evidence="1 2" key="1">
    <citation type="submission" date="2015-09" db="EMBL/GenBank/DDBJ databases">
        <title>Sorangium comparison.</title>
        <authorList>
            <person name="Zaburannyi N."/>
            <person name="Bunk B."/>
            <person name="Overmann J."/>
            <person name="Mueller R."/>
        </authorList>
    </citation>
    <scope>NUCLEOTIDE SEQUENCE [LARGE SCALE GENOMIC DNA]</scope>
    <source>
        <strain evidence="1 2">So ce26</strain>
    </source>
</reference>
<dbReference type="RefSeq" id="WP_159397306.1">
    <property type="nucleotide sequence ID" value="NZ_CP012673.1"/>
</dbReference>
<dbReference type="Proteomes" id="UP000238348">
    <property type="component" value="Chromosome"/>
</dbReference>
<evidence type="ECO:0000313" key="2">
    <source>
        <dbReference type="Proteomes" id="UP000238348"/>
    </source>
</evidence>
<proteinExistence type="predicted"/>
<dbReference type="EMBL" id="CP012673">
    <property type="protein sequence ID" value="AUX43728.1"/>
    <property type="molecule type" value="Genomic_DNA"/>
</dbReference>
<gene>
    <name evidence="1" type="ORF">SOCE26_051820</name>
</gene>
<dbReference type="AlphaFoldDB" id="A0A2L0EWP7"/>
<protein>
    <submittedName>
        <fullName evidence="1">Uncharacterized protein</fullName>
    </submittedName>
</protein>
<accession>A0A2L0EWP7</accession>